<evidence type="ECO:0000256" key="6">
    <source>
        <dbReference type="SAM" id="Phobius"/>
    </source>
</evidence>
<dbReference type="PATRIC" id="fig|45658.7.peg.3365"/>
<dbReference type="RefSeq" id="WP_065546276.1">
    <property type="nucleotide sequence ID" value="NZ_CP016415.1"/>
</dbReference>
<accession>A0A1C7FG65</accession>
<organism evidence="7 8">
    <name type="scientific">Vibrio scophthalmi</name>
    <dbReference type="NCBI Taxonomy" id="45658"/>
    <lineage>
        <taxon>Bacteria</taxon>
        <taxon>Pseudomonadati</taxon>
        <taxon>Pseudomonadota</taxon>
        <taxon>Gammaproteobacteria</taxon>
        <taxon>Vibrionales</taxon>
        <taxon>Vibrionaceae</taxon>
        <taxon>Vibrio</taxon>
    </lineage>
</organism>
<dbReference type="EC" id="3.3.2.5" evidence="7"/>
<keyword evidence="3 6" id="KW-0812">Transmembrane</keyword>
<evidence type="ECO:0000256" key="2">
    <source>
        <dbReference type="ARBA" id="ARBA00007375"/>
    </source>
</evidence>
<evidence type="ECO:0000313" key="7">
    <source>
        <dbReference type="EMBL" id="ANU38443.1"/>
    </source>
</evidence>
<dbReference type="Proteomes" id="UP000092528">
    <property type="component" value="Chromosome 2"/>
</dbReference>
<feature type="transmembrane region" description="Helical" evidence="6">
    <location>
        <begin position="22"/>
        <end position="40"/>
    </location>
</feature>
<dbReference type="Pfam" id="PF07947">
    <property type="entry name" value="YhhN"/>
    <property type="match status" value="1"/>
</dbReference>
<feature type="transmembrane region" description="Helical" evidence="6">
    <location>
        <begin position="155"/>
        <end position="175"/>
    </location>
</feature>
<feature type="transmembrane region" description="Helical" evidence="6">
    <location>
        <begin position="132"/>
        <end position="149"/>
    </location>
</feature>
<keyword evidence="4 6" id="KW-1133">Transmembrane helix</keyword>
<feature type="transmembrane region" description="Helical" evidence="6">
    <location>
        <begin position="187"/>
        <end position="207"/>
    </location>
</feature>
<dbReference type="GO" id="GO:0047408">
    <property type="term" value="F:alkenylglycerophosphocholine hydrolase activity"/>
    <property type="evidence" value="ECO:0007669"/>
    <property type="project" value="UniProtKB-EC"/>
</dbReference>
<dbReference type="AlphaFoldDB" id="A0A1C7FG65"/>
<comment type="subcellular location">
    <subcellularLocation>
        <location evidence="1">Membrane</location>
        <topology evidence="1">Multi-pass membrane protein</topology>
    </subcellularLocation>
</comment>
<dbReference type="EC" id="3.3.2.2" evidence="7"/>
<sequence length="208" mass="23235">MWFAIVSFCLVHIYTISHGPRWLFYLSKPIPAVLLALLVVGSPSHNNDYNHLIALGLSLSVLGDALLMSPKDHFRAGLWCFLTVQICYGFAFSLIIPSYTNLLLPILLAFSGVVIFLLLAPNMKKVRWHVGCYIAAILFMAWNAIQAWQTSPEHIGVLAGIGAIIFIMSDLVLAIDRFRASSDFSRHVVMFTYYTAQSLIALSAIWMI</sequence>
<dbReference type="GO" id="GO:0016020">
    <property type="term" value="C:membrane"/>
    <property type="evidence" value="ECO:0007669"/>
    <property type="project" value="UniProtKB-SubCell"/>
</dbReference>
<dbReference type="InterPro" id="IPR012506">
    <property type="entry name" value="TMEM86B-like"/>
</dbReference>
<dbReference type="EMBL" id="CP016415">
    <property type="protein sequence ID" value="ANU38443.1"/>
    <property type="molecule type" value="Genomic_DNA"/>
</dbReference>
<feature type="transmembrane region" description="Helical" evidence="6">
    <location>
        <begin position="102"/>
        <end position="120"/>
    </location>
</feature>
<comment type="similarity">
    <text evidence="2">Belongs to the TMEM86 family.</text>
</comment>
<dbReference type="PANTHER" id="PTHR31885:SF6">
    <property type="entry name" value="GH04784P"/>
    <property type="match status" value="1"/>
</dbReference>
<dbReference type="STRING" id="45658.VSVS12_03853"/>
<keyword evidence="7" id="KW-0378">Hydrolase</keyword>
<name>A0A1C7FG65_9VIBR</name>
<evidence type="ECO:0000313" key="8">
    <source>
        <dbReference type="Proteomes" id="UP000092528"/>
    </source>
</evidence>
<evidence type="ECO:0000256" key="5">
    <source>
        <dbReference type="ARBA" id="ARBA00023136"/>
    </source>
</evidence>
<gene>
    <name evidence="7" type="ORF">VSVS05_03405</name>
</gene>
<keyword evidence="8" id="KW-1185">Reference proteome</keyword>
<evidence type="ECO:0000256" key="3">
    <source>
        <dbReference type="ARBA" id="ARBA00022692"/>
    </source>
</evidence>
<proteinExistence type="inferred from homology"/>
<evidence type="ECO:0000256" key="4">
    <source>
        <dbReference type="ARBA" id="ARBA00022989"/>
    </source>
</evidence>
<protein>
    <submittedName>
        <fullName evidence="7">Alkenylglycerophosphocholine hydrolase</fullName>
        <ecNumber evidence="7">3.3.2.2</ecNumber>
        <ecNumber evidence="7">3.3.2.5</ecNumber>
    </submittedName>
</protein>
<feature type="transmembrane region" description="Helical" evidence="6">
    <location>
        <begin position="52"/>
        <end position="69"/>
    </location>
</feature>
<dbReference type="PANTHER" id="PTHR31885">
    <property type="entry name" value="GH04784P"/>
    <property type="match status" value="1"/>
</dbReference>
<dbReference type="GeneID" id="96874830"/>
<keyword evidence="5 6" id="KW-0472">Membrane</keyword>
<reference evidence="7 8" key="1">
    <citation type="submission" date="2016-07" db="EMBL/GenBank/DDBJ databases">
        <title>Genome sequencing of Vibrio scophthalmi strain VS-05, an isolated from Paralichthys olivaceus.</title>
        <authorList>
            <person name="Han H.-J."/>
        </authorList>
    </citation>
    <scope>NUCLEOTIDE SEQUENCE [LARGE SCALE GENOMIC DNA]</scope>
    <source>
        <strain evidence="7 8">VS-05</strain>
    </source>
</reference>
<evidence type="ECO:0000256" key="1">
    <source>
        <dbReference type="ARBA" id="ARBA00004141"/>
    </source>
</evidence>
<feature type="transmembrane region" description="Helical" evidence="6">
    <location>
        <begin position="76"/>
        <end position="96"/>
    </location>
</feature>